<comment type="subunit">
    <text evidence="12">Homotetramer; dimer of dimers.</text>
</comment>
<dbReference type="NCBIfam" id="TIGR00674">
    <property type="entry name" value="dapA"/>
    <property type="match status" value="1"/>
</dbReference>
<accession>A0A931H6N4</accession>
<feature type="active site" description="Schiff-base intermediate with substrate" evidence="12 14">
    <location>
        <position position="170"/>
    </location>
</feature>
<evidence type="ECO:0000256" key="5">
    <source>
        <dbReference type="ARBA" id="ARBA00022490"/>
    </source>
</evidence>
<keyword evidence="8 12" id="KW-0457">Lysine biosynthesis</keyword>
<keyword evidence="7 12" id="KW-0220">Diaminopimelate biosynthesis</keyword>
<evidence type="ECO:0000313" key="17">
    <source>
        <dbReference type="Proteomes" id="UP000651050"/>
    </source>
</evidence>
<keyword evidence="10 12" id="KW-0704">Schiff base</keyword>
<dbReference type="PRINTS" id="PR00146">
    <property type="entry name" value="DHPICSNTHASE"/>
</dbReference>
<dbReference type="InterPro" id="IPR013785">
    <property type="entry name" value="Aldolase_TIM"/>
</dbReference>
<proteinExistence type="inferred from homology"/>
<evidence type="ECO:0000256" key="11">
    <source>
        <dbReference type="ARBA" id="ARBA00047836"/>
    </source>
</evidence>
<dbReference type="PIRSF" id="PIRSF001365">
    <property type="entry name" value="DHDPS"/>
    <property type="match status" value="1"/>
</dbReference>
<keyword evidence="9 12" id="KW-0456">Lyase</keyword>
<comment type="catalytic activity">
    <reaction evidence="11 12">
        <text>L-aspartate 4-semialdehyde + pyruvate = (2S,4S)-4-hydroxy-2,3,4,5-tetrahydrodipicolinate + H2O + H(+)</text>
        <dbReference type="Rhea" id="RHEA:34171"/>
        <dbReference type="ChEBI" id="CHEBI:15361"/>
        <dbReference type="ChEBI" id="CHEBI:15377"/>
        <dbReference type="ChEBI" id="CHEBI:15378"/>
        <dbReference type="ChEBI" id="CHEBI:67139"/>
        <dbReference type="ChEBI" id="CHEBI:537519"/>
        <dbReference type="EC" id="4.3.3.7"/>
    </reaction>
</comment>
<keyword evidence="17" id="KW-1185">Reference proteome</keyword>
<dbReference type="InterPro" id="IPR020625">
    <property type="entry name" value="Schiff_base-form_aldolases_AS"/>
</dbReference>
<evidence type="ECO:0000256" key="1">
    <source>
        <dbReference type="ARBA" id="ARBA00003294"/>
    </source>
</evidence>
<evidence type="ECO:0000256" key="9">
    <source>
        <dbReference type="ARBA" id="ARBA00023239"/>
    </source>
</evidence>
<dbReference type="GO" id="GO:0019877">
    <property type="term" value="P:diaminopimelate biosynthetic process"/>
    <property type="evidence" value="ECO:0007669"/>
    <property type="project" value="UniProtKB-UniRule"/>
</dbReference>
<comment type="similarity">
    <text evidence="3 12 13">Belongs to the DapA family.</text>
</comment>
<dbReference type="InterPro" id="IPR002220">
    <property type="entry name" value="DapA-like"/>
</dbReference>
<dbReference type="EC" id="4.3.3.7" evidence="4 12"/>
<comment type="pathway">
    <text evidence="2 12">Amino-acid biosynthesis; L-lysine biosynthesis via DAP pathway; (S)-tetrahydrodipicolinate from L-aspartate: step 3/4.</text>
</comment>
<evidence type="ECO:0000256" key="12">
    <source>
        <dbReference type="HAMAP-Rule" id="MF_00418"/>
    </source>
</evidence>
<dbReference type="Proteomes" id="UP000651050">
    <property type="component" value="Unassembled WGS sequence"/>
</dbReference>
<dbReference type="SUPFAM" id="SSF51569">
    <property type="entry name" value="Aldolase"/>
    <property type="match status" value="1"/>
</dbReference>
<organism evidence="16 17">
    <name type="scientific">Caenimonas aquaedulcis</name>
    <dbReference type="NCBI Taxonomy" id="2793270"/>
    <lineage>
        <taxon>Bacteria</taxon>
        <taxon>Pseudomonadati</taxon>
        <taxon>Pseudomonadota</taxon>
        <taxon>Betaproteobacteria</taxon>
        <taxon>Burkholderiales</taxon>
        <taxon>Comamonadaceae</taxon>
        <taxon>Caenimonas</taxon>
    </lineage>
</organism>
<dbReference type="GO" id="GO:0005829">
    <property type="term" value="C:cytosol"/>
    <property type="evidence" value="ECO:0007669"/>
    <property type="project" value="TreeGrafter"/>
</dbReference>
<dbReference type="PANTHER" id="PTHR12128:SF66">
    <property type="entry name" value="4-HYDROXY-2-OXOGLUTARATE ALDOLASE, MITOCHONDRIAL"/>
    <property type="match status" value="1"/>
</dbReference>
<dbReference type="HAMAP" id="MF_00418">
    <property type="entry name" value="DapA"/>
    <property type="match status" value="1"/>
</dbReference>
<evidence type="ECO:0000256" key="14">
    <source>
        <dbReference type="PIRSR" id="PIRSR001365-1"/>
    </source>
</evidence>
<dbReference type="GO" id="GO:0009089">
    <property type="term" value="P:lysine biosynthetic process via diaminopimelate"/>
    <property type="evidence" value="ECO:0007669"/>
    <property type="project" value="UniProtKB-UniRule"/>
</dbReference>
<dbReference type="AlphaFoldDB" id="A0A931H6N4"/>
<dbReference type="CDD" id="cd00950">
    <property type="entry name" value="DHDPS"/>
    <property type="match status" value="1"/>
</dbReference>
<comment type="function">
    <text evidence="1 12">Catalyzes the condensation of (S)-aspartate-beta-semialdehyde [(S)-ASA] and pyruvate to 4-hydroxy-tetrahydrodipicolinate (HTPA).</text>
</comment>
<comment type="caution">
    <text evidence="12">Was originally thought to be a dihydrodipicolinate synthase (DHDPS), catalyzing the condensation of (S)-aspartate-beta-semialdehyde [(S)-ASA] and pyruvate to dihydrodipicolinate (DHDP). However, it was shown in E.coli that the product of the enzymatic reaction is not dihydrodipicolinate but in fact (4S)-4-hydroxy-2,3,4,5-tetrahydro-(2S)-dipicolinic acid (HTPA), and that the consecutive dehydration reaction leading to DHDP is not spontaneous but catalyzed by DapB.</text>
</comment>
<feature type="binding site" evidence="12 15">
    <location>
        <position position="55"/>
    </location>
    <ligand>
        <name>pyruvate</name>
        <dbReference type="ChEBI" id="CHEBI:15361"/>
    </ligand>
</feature>
<comment type="subcellular location">
    <subcellularLocation>
        <location evidence="12">Cytoplasm</location>
    </subcellularLocation>
</comment>
<feature type="binding site" evidence="12 15">
    <location>
        <position position="212"/>
    </location>
    <ligand>
        <name>pyruvate</name>
        <dbReference type="ChEBI" id="CHEBI:15361"/>
    </ligand>
</feature>
<evidence type="ECO:0000256" key="8">
    <source>
        <dbReference type="ARBA" id="ARBA00023154"/>
    </source>
</evidence>
<gene>
    <name evidence="12 16" type="primary">dapA</name>
    <name evidence="16" type="ORF">I5803_16615</name>
</gene>
<dbReference type="Gene3D" id="3.20.20.70">
    <property type="entry name" value="Aldolase class I"/>
    <property type="match status" value="1"/>
</dbReference>
<evidence type="ECO:0000256" key="6">
    <source>
        <dbReference type="ARBA" id="ARBA00022605"/>
    </source>
</evidence>
<evidence type="ECO:0000256" key="10">
    <source>
        <dbReference type="ARBA" id="ARBA00023270"/>
    </source>
</evidence>
<evidence type="ECO:0000256" key="7">
    <source>
        <dbReference type="ARBA" id="ARBA00022915"/>
    </source>
</evidence>
<protein>
    <recommendedName>
        <fullName evidence="4 12">4-hydroxy-tetrahydrodipicolinate synthase</fullName>
        <shortName evidence="12">HTPA synthase</shortName>
        <ecNumber evidence="4 12">4.3.3.7</ecNumber>
    </recommendedName>
</protein>
<dbReference type="InterPro" id="IPR005263">
    <property type="entry name" value="DapA"/>
</dbReference>
<feature type="site" description="Part of a proton relay during catalysis" evidence="12">
    <location>
        <position position="54"/>
    </location>
</feature>
<dbReference type="GO" id="GO:0008840">
    <property type="term" value="F:4-hydroxy-tetrahydrodipicolinate synthase activity"/>
    <property type="evidence" value="ECO:0007669"/>
    <property type="project" value="UniProtKB-UniRule"/>
</dbReference>
<dbReference type="Pfam" id="PF00701">
    <property type="entry name" value="DHDPS"/>
    <property type="match status" value="1"/>
</dbReference>
<dbReference type="PROSITE" id="PS00666">
    <property type="entry name" value="DHDPS_2"/>
    <property type="match status" value="1"/>
</dbReference>
<sequence>MTAPSAIRPPRWGAVLTAMVTPFDRDGRLDLDAARRLARWLADRGNDGLVLAATTGESATLDDGERCDLIRAVTEAVTIPVIAGMGTNDTRHTIELTKRARGLGAAGVILVAPYYSRPPQAGIEAHFRAAAAATDLPVMLYDVPLRTGRRVAQEVLLRLFREVPNIVAFKDATGDLPAAAELVALAGEHFDLYSGDDAYTLPLLAAGAAGVVGTSTHWAAAEFGAMIAAFHRGHVAQARAINARLIDSFRFINTDTSVFPMSIKGMLRTLGQDAGECRLPLPPAPPEVAAQAREVWERLRQEP</sequence>
<evidence type="ECO:0000256" key="15">
    <source>
        <dbReference type="PIRSR" id="PIRSR001365-2"/>
    </source>
</evidence>
<evidence type="ECO:0000256" key="13">
    <source>
        <dbReference type="PIRNR" id="PIRNR001365"/>
    </source>
</evidence>
<reference evidence="16" key="1">
    <citation type="submission" date="2020-11" db="EMBL/GenBank/DDBJ databases">
        <title>Bacterial whole genome sequence for Caenimonas sp. DR4.4.</title>
        <authorList>
            <person name="Le V."/>
            <person name="Ko S.-R."/>
            <person name="Ahn C.-Y."/>
            <person name="Oh H.-M."/>
        </authorList>
    </citation>
    <scope>NUCLEOTIDE SEQUENCE</scope>
    <source>
        <strain evidence="16">DR4.4</strain>
    </source>
</reference>
<evidence type="ECO:0000256" key="3">
    <source>
        <dbReference type="ARBA" id="ARBA00007592"/>
    </source>
</evidence>
<feature type="site" description="Part of a proton relay during catalysis" evidence="12">
    <location>
        <position position="115"/>
    </location>
</feature>
<evidence type="ECO:0000313" key="16">
    <source>
        <dbReference type="EMBL" id="MBG9389654.1"/>
    </source>
</evidence>
<keyword evidence="6 12" id="KW-0028">Amino-acid biosynthesis</keyword>
<dbReference type="PANTHER" id="PTHR12128">
    <property type="entry name" value="DIHYDRODIPICOLINATE SYNTHASE"/>
    <property type="match status" value="1"/>
</dbReference>
<comment type="caution">
    <text evidence="16">The sequence shown here is derived from an EMBL/GenBank/DDBJ whole genome shotgun (WGS) entry which is preliminary data.</text>
</comment>
<name>A0A931H6N4_9BURK</name>
<dbReference type="SMART" id="SM01130">
    <property type="entry name" value="DHDPS"/>
    <property type="match status" value="1"/>
</dbReference>
<keyword evidence="5 12" id="KW-0963">Cytoplasm</keyword>
<dbReference type="EMBL" id="JADWYS010000001">
    <property type="protein sequence ID" value="MBG9389654.1"/>
    <property type="molecule type" value="Genomic_DNA"/>
</dbReference>
<evidence type="ECO:0000256" key="2">
    <source>
        <dbReference type="ARBA" id="ARBA00005120"/>
    </source>
</evidence>
<dbReference type="RefSeq" id="WP_231402441.1">
    <property type="nucleotide sequence ID" value="NZ_JADWYS010000001.1"/>
</dbReference>
<feature type="active site" description="Proton donor/acceptor" evidence="12 14">
    <location>
        <position position="141"/>
    </location>
</feature>
<evidence type="ECO:0000256" key="4">
    <source>
        <dbReference type="ARBA" id="ARBA00012086"/>
    </source>
</evidence>